<evidence type="ECO:0000256" key="1">
    <source>
        <dbReference type="SAM" id="MobiDB-lite"/>
    </source>
</evidence>
<dbReference type="Proteomes" id="UP000076154">
    <property type="component" value="Unassembled WGS sequence"/>
</dbReference>
<dbReference type="AlphaFoldDB" id="A0A369JZ86"/>
<feature type="region of interest" description="Disordered" evidence="1">
    <location>
        <begin position="887"/>
        <end position="920"/>
    </location>
</feature>
<comment type="caution">
    <text evidence="2">The sequence shown here is derived from an EMBL/GenBank/DDBJ whole genome shotgun (WGS) entry which is preliminary data.</text>
</comment>
<dbReference type="EMBL" id="LUEZ02000040">
    <property type="protein sequence ID" value="RDB25837.1"/>
    <property type="molecule type" value="Genomic_DNA"/>
</dbReference>
<evidence type="ECO:0000313" key="2">
    <source>
        <dbReference type="EMBL" id="RDB25837.1"/>
    </source>
</evidence>
<feature type="compositionally biased region" description="Polar residues" evidence="1">
    <location>
        <begin position="761"/>
        <end position="770"/>
    </location>
</feature>
<feature type="compositionally biased region" description="Polar residues" evidence="1">
    <location>
        <begin position="410"/>
        <end position="447"/>
    </location>
</feature>
<reference evidence="2" key="1">
    <citation type="submission" date="2018-04" db="EMBL/GenBank/DDBJ databases">
        <title>Whole genome sequencing of Hypsizygus marmoreus.</title>
        <authorList>
            <person name="Choi I.-G."/>
            <person name="Min B."/>
            <person name="Kim J.-G."/>
            <person name="Kim S."/>
            <person name="Oh Y.-L."/>
            <person name="Kong W.-S."/>
            <person name="Park H."/>
            <person name="Jeong J."/>
            <person name="Song E.-S."/>
        </authorList>
    </citation>
    <scope>NUCLEOTIDE SEQUENCE [LARGE SCALE GENOMIC DNA]</scope>
    <source>
        <strain evidence="2">51987-8</strain>
    </source>
</reference>
<feature type="compositionally biased region" description="Basic and acidic residues" evidence="1">
    <location>
        <begin position="269"/>
        <end position="279"/>
    </location>
</feature>
<organism evidence="2 3">
    <name type="scientific">Hypsizygus marmoreus</name>
    <name type="common">White beech mushroom</name>
    <name type="synonym">Agaricus marmoreus</name>
    <dbReference type="NCBI Taxonomy" id="39966"/>
    <lineage>
        <taxon>Eukaryota</taxon>
        <taxon>Fungi</taxon>
        <taxon>Dikarya</taxon>
        <taxon>Basidiomycota</taxon>
        <taxon>Agaricomycotina</taxon>
        <taxon>Agaricomycetes</taxon>
        <taxon>Agaricomycetidae</taxon>
        <taxon>Agaricales</taxon>
        <taxon>Tricholomatineae</taxon>
        <taxon>Lyophyllaceae</taxon>
        <taxon>Hypsizygus</taxon>
    </lineage>
</organism>
<name>A0A369JZ86_HYPMA</name>
<accession>A0A369JZ86</accession>
<protein>
    <submittedName>
        <fullName evidence="2">Uncharacterized protein</fullName>
    </submittedName>
</protein>
<feature type="compositionally biased region" description="Polar residues" evidence="1">
    <location>
        <begin position="288"/>
        <end position="330"/>
    </location>
</feature>
<feature type="compositionally biased region" description="Basic and acidic residues" evidence="1">
    <location>
        <begin position="243"/>
        <end position="261"/>
    </location>
</feature>
<gene>
    <name evidence="2" type="ORF">Hypma_006620</name>
</gene>
<feature type="compositionally biased region" description="Polar residues" evidence="1">
    <location>
        <begin position="607"/>
        <end position="621"/>
    </location>
</feature>
<feature type="region of interest" description="Disordered" evidence="1">
    <location>
        <begin position="224"/>
        <end position="332"/>
    </location>
</feature>
<sequence length="920" mass="100621">MASNPGAPQSLAERADIHKSCKSLETLLNVLNDYCEAMGATVLLQKKLARALHETAGMKTTNEIAANAMNASAAIFEASSDIDSKFAKVADKEYDAISAEVKKWFKKLAKEEKAHDERMFNANAKIKQAGQVYEKKSKKSPRDATEEHARYINLISALGPEISQEKYNHALNITQRHITTTYSTAACLSRIADAEWLRTCEGVRRFSPTIGQLGEWRALCEGGWSGPIPQDLPDVEETQQSQPDRDGPITSENRPETEDRQAPTTLRNVEARNSRESTEQSRAPPGYSSATEAAQSQHYSVSTRNSPTLSRVNHTTASPNGPERNVSTAPLSYDPLRLYTDKNNTDSVRSLSAFPLPPTHFPIPPLRQQQPSQSQSSQSSAHANSPNMPRLTESPLPGGEDEDAHPDPSASPQYQNVPSPITAQPSQEQKFQVKHTVTNSDKGSASLSIVEEEAIRQPIPVRSQTALPTSSSYPRDMHTPGPVEMNPQTTRGDYDDEREFGINTNYTSKAPTVEGIKSSGVERNDTGESSGSIVAAMRNRYSSTSGTTSPPPRDLPRLPLSVNNLASRYEPGEGSSSPRILKTPSTSMSRHLPLTPIVTGAQVPHPNASQDHVTSGDNQTGPLGGTLSPKEEEAARRRQQRINDLAQLELKEKELELRERERDIEMRARELDRDRARLMHVPEGEEYTGQTSKASRDVVTPQPQTQLRPRERRTSFRKQRPQSQLEPGNTSPHPVSGGQSLARPQSQYSYSTSHLVPPSPSAQASYSHDGQSPHYSHSQYSPSASSSQQSTQAAHAPYCGCETCSAAKYKEYQSSPPADHRPPAQPITLRPAEKSKTGWMRRLSMPVGNAFHLDSKKGIGNIAVVGSGGGQGKSGFFTMDGKKNASSTALRSGIQEDGRRSYEASGVTNRSMTNLGNGRR</sequence>
<proteinExistence type="predicted"/>
<feature type="compositionally biased region" description="Polar residues" evidence="1">
    <location>
        <begin position="721"/>
        <end position="754"/>
    </location>
</feature>
<feature type="region of interest" description="Disordered" evidence="1">
    <location>
        <begin position="657"/>
        <end position="789"/>
    </location>
</feature>
<dbReference type="InParanoid" id="A0A369JZ86"/>
<dbReference type="OrthoDB" id="2450055at2759"/>
<feature type="compositionally biased region" description="Basic and acidic residues" evidence="1">
    <location>
        <begin position="657"/>
        <end position="683"/>
    </location>
</feature>
<feature type="region of interest" description="Disordered" evidence="1">
    <location>
        <begin position="813"/>
        <end position="834"/>
    </location>
</feature>
<feature type="compositionally biased region" description="Polar residues" evidence="1">
    <location>
        <begin position="906"/>
        <end position="920"/>
    </location>
</feature>
<feature type="compositionally biased region" description="Low complexity" evidence="1">
    <location>
        <begin position="772"/>
        <end position="789"/>
    </location>
</feature>
<feature type="region of interest" description="Disordered" evidence="1">
    <location>
        <begin position="349"/>
        <end position="638"/>
    </location>
</feature>
<evidence type="ECO:0000313" key="3">
    <source>
        <dbReference type="Proteomes" id="UP000076154"/>
    </source>
</evidence>
<feature type="compositionally biased region" description="Low complexity" evidence="1">
    <location>
        <begin position="366"/>
        <end position="380"/>
    </location>
</feature>
<keyword evidence="3" id="KW-1185">Reference proteome</keyword>
<feature type="compositionally biased region" description="Polar residues" evidence="1">
    <location>
        <begin position="462"/>
        <end position="473"/>
    </location>
</feature>
<feature type="compositionally biased region" description="Polar residues" evidence="1">
    <location>
        <begin position="574"/>
        <end position="589"/>
    </location>
</feature>
<feature type="compositionally biased region" description="Pro residues" evidence="1">
    <location>
        <begin position="355"/>
        <end position="365"/>
    </location>
</feature>
<dbReference type="STRING" id="39966.A0A369JZ86"/>